<keyword evidence="3" id="KW-1185">Reference proteome</keyword>
<dbReference type="RefSeq" id="WP_213559467.1">
    <property type="nucleotide sequence ID" value="NZ_JBHXAJ010000001.1"/>
</dbReference>
<proteinExistence type="predicted"/>
<feature type="compositionally biased region" description="Basic and acidic residues" evidence="1">
    <location>
        <begin position="32"/>
        <end position="49"/>
    </location>
</feature>
<dbReference type="Proteomes" id="UP000683310">
    <property type="component" value="Chromosome"/>
</dbReference>
<organism evidence="2 3">
    <name type="scientific">Nocardia tengchongensis</name>
    <dbReference type="NCBI Taxonomy" id="2055889"/>
    <lineage>
        <taxon>Bacteria</taxon>
        <taxon>Bacillati</taxon>
        <taxon>Actinomycetota</taxon>
        <taxon>Actinomycetes</taxon>
        <taxon>Mycobacteriales</taxon>
        <taxon>Nocardiaceae</taxon>
        <taxon>Nocardia</taxon>
    </lineage>
</organism>
<name>A0ABX8CYY6_9NOCA</name>
<evidence type="ECO:0000313" key="3">
    <source>
        <dbReference type="Proteomes" id="UP000683310"/>
    </source>
</evidence>
<evidence type="ECO:0000313" key="2">
    <source>
        <dbReference type="EMBL" id="QVI23395.1"/>
    </source>
</evidence>
<evidence type="ECO:0000256" key="1">
    <source>
        <dbReference type="SAM" id="MobiDB-lite"/>
    </source>
</evidence>
<dbReference type="EMBL" id="CP074371">
    <property type="protein sequence ID" value="QVI23395.1"/>
    <property type="molecule type" value="Genomic_DNA"/>
</dbReference>
<reference evidence="2 3" key="1">
    <citation type="submission" date="2021-04" db="EMBL/GenBank/DDBJ databases">
        <title>Nocardia tengchongensis.</title>
        <authorList>
            <person name="Zhuang k."/>
            <person name="Ran Y."/>
            <person name="Li W."/>
        </authorList>
    </citation>
    <scope>NUCLEOTIDE SEQUENCE [LARGE SCALE GENOMIC DNA]</scope>
    <source>
        <strain evidence="2 3">CFH S0057</strain>
    </source>
</reference>
<accession>A0ABX8CYY6</accession>
<protein>
    <submittedName>
        <fullName evidence="2">Uncharacterized protein</fullName>
    </submittedName>
</protein>
<sequence length="56" mass="5989">MLDADDPPESLEEEQADNIPPATVSATLVNTSERDARAHALRREARGRPGFEGSAA</sequence>
<feature type="region of interest" description="Disordered" evidence="1">
    <location>
        <begin position="1"/>
        <end position="56"/>
    </location>
</feature>
<feature type="compositionally biased region" description="Acidic residues" evidence="1">
    <location>
        <begin position="1"/>
        <end position="16"/>
    </location>
</feature>
<gene>
    <name evidence="2" type="ORF">KHQ06_11200</name>
</gene>